<name>A0AAD1XB76_EUPCR</name>
<feature type="compositionally biased region" description="Polar residues" evidence="1">
    <location>
        <begin position="79"/>
        <end position="105"/>
    </location>
</feature>
<evidence type="ECO:0000313" key="2">
    <source>
        <dbReference type="EMBL" id="CAI2367855.1"/>
    </source>
</evidence>
<feature type="compositionally biased region" description="Polar residues" evidence="1">
    <location>
        <begin position="32"/>
        <end position="50"/>
    </location>
</feature>
<accession>A0AAD1XB76</accession>
<sequence length="175" mass="19233">MSAQAPDSLSSSQKGRPLNKKIGKNTDKLFTKMSTKQIGSFEGSNSLSPHGSQKNLESSGSSGSYSKSKTNSSSFSQNGIGNSINRNLSLESTSEPPEASVSKNPTTDLFKECMKDLEMIDYNYCHKLISQSSSEKLLKDICPYTQNSVLHVCCFNGHLELIESLLRKQRKLIKT</sequence>
<keyword evidence="3" id="KW-1185">Reference proteome</keyword>
<dbReference type="AlphaFoldDB" id="A0AAD1XB76"/>
<dbReference type="EMBL" id="CAMPGE010008976">
    <property type="protein sequence ID" value="CAI2367855.1"/>
    <property type="molecule type" value="Genomic_DNA"/>
</dbReference>
<gene>
    <name evidence="2" type="ORF">ECRASSUSDP1_LOCUS9143</name>
</gene>
<feature type="compositionally biased region" description="Polar residues" evidence="1">
    <location>
        <begin position="1"/>
        <end position="14"/>
    </location>
</feature>
<comment type="caution">
    <text evidence="2">The sequence shown here is derived from an EMBL/GenBank/DDBJ whole genome shotgun (WGS) entry which is preliminary data.</text>
</comment>
<organism evidence="2 3">
    <name type="scientific">Euplotes crassus</name>
    <dbReference type="NCBI Taxonomy" id="5936"/>
    <lineage>
        <taxon>Eukaryota</taxon>
        <taxon>Sar</taxon>
        <taxon>Alveolata</taxon>
        <taxon>Ciliophora</taxon>
        <taxon>Intramacronucleata</taxon>
        <taxon>Spirotrichea</taxon>
        <taxon>Hypotrichia</taxon>
        <taxon>Euplotida</taxon>
        <taxon>Euplotidae</taxon>
        <taxon>Moneuplotes</taxon>
    </lineage>
</organism>
<feature type="region of interest" description="Disordered" evidence="1">
    <location>
        <begin position="1"/>
        <end position="105"/>
    </location>
</feature>
<evidence type="ECO:0000256" key="1">
    <source>
        <dbReference type="SAM" id="MobiDB-lite"/>
    </source>
</evidence>
<feature type="compositionally biased region" description="Low complexity" evidence="1">
    <location>
        <begin position="51"/>
        <end position="78"/>
    </location>
</feature>
<evidence type="ECO:0000313" key="3">
    <source>
        <dbReference type="Proteomes" id="UP001295684"/>
    </source>
</evidence>
<proteinExistence type="predicted"/>
<protein>
    <submittedName>
        <fullName evidence="2">Uncharacterized protein</fullName>
    </submittedName>
</protein>
<dbReference type="Proteomes" id="UP001295684">
    <property type="component" value="Unassembled WGS sequence"/>
</dbReference>
<reference evidence="2" key="1">
    <citation type="submission" date="2023-07" db="EMBL/GenBank/DDBJ databases">
        <authorList>
            <consortium name="AG Swart"/>
            <person name="Singh M."/>
            <person name="Singh A."/>
            <person name="Seah K."/>
            <person name="Emmerich C."/>
        </authorList>
    </citation>
    <scope>NUCLEOTIDE SEQUENCE</scope>
    <source>
        <strain evidence="2">DP1</strain>
    </source>
</reference>